<keyword evidence="2" id="KW-0680">Restriction system</keyword>
<dbReference type="Pfam" id="PF12161">
    <property type="entry name" value="HsdM_N"/>
    <property type="match status" value="1"/>
</dbReference>
<dbReference type="Gene3D" id="1.20.1260.30">
    <property type="match status" value="1"/>
</dbReference>
<reference evidence="4" key="1">
    <citation type="submission" date="2021-05" db="EMBL/GenBank/DDBJ databases">
        <authorList>
            <person name="Pietrasiak N."/>
            <person name="Ward R."/>
            <person name="Stajich J.E."/>
            <person name="Kurbessoian T."/>
        </authorList>
    </citation>
    <scope>NUCLEOTIDE SEQUENCE</scope>
    <source>
        <strain evidence="4">GSE-TBD4-15B</strain>
    </source>
</reference>
<evidence type="ECO:0000313" key="5">
    <source>
        <dbReference type="Proteomes" id="UP000707356"/>
    </source>
</evidence>
<accession>A0A951U3S6</accession>
<organism evidence="4 5">
    <name type="scientific">Pegethrix bostrychoides GSE-TBD4-15B</name>
    <dbReference type="NCBI Taxonomy" id="2839662"/>
    <lineage>
        <taxon>Bacteria</taxon>
        <taxon>Bacillati</taxon>
        <taxon>Cyanobacteriota</taxon>
        <taxon>Cyanophyceae</taxon>
        <taxon>Oculatellales</taxon>
        <taxon>Oculatellaceae</taxon>
        <taxon>Pegethrix</taxon>
    </lineage>
</organism>
<evidence type="ECO:0000259" key="3">
    <source>
        <dbReference type="Pfam" id="PF12161"/>
    </source>
</evidence>
<comment type="similarity">
    <text evidence="1">Belongs to the N(4)/N(6)-methyltransferase family.</text>
</comment>
<evidence type="ECO:0000256" key="2">
    <source>
        <dbReference type="ARBA" id="ARBA00022747"/>
    </source>
</evidence>
<protein>
    <submittedName>
        <fullName evidence="4">Type I restriction-modification system subunit M N-terminal domain-containing protein</fullName>
    </submittedName>
</protein>
<gene>
    <name evidence="4" type="ORF">KME07_04505</name>
</gene>
<comment type="caution">
    <text evidence="4">The sequence shown here is derived from an EMBL/GenBank/DDBJ whole genome shotgun (WGS) entry which is preliminary data.</text>
</comment>
<dbReference type="EMBL" id="JAHHHV010000018">
    <property type="protein sequence ID" value="MBW4464686.1"/>
    <property type="molecule type" value="Genomic_DNA"/>
</dbReference>
<evidence type="ECO:0000313" key="4">
    <source>
        <dbReference type="EMBL" id="MBW4464686.1"/>
    </source>
</evidence>
<dbReference type="InterPro" id="IPR038333">
    <property type="entry name" value="T1MK-like_N_sf"/>
</dbReference>
<dbReference type="SUPFAM" id="SSF53335">
    <property type="entry name" value="S-adenosyl-L-methionine-dependent methyltransferases"/>
    <property type="match status" value="1"/>
</dbReference>
<sequence>MVQGQLFNLTIDQSWLDMHLWEAANILRGSPVDRTDWKSCVLPLLFFKLICDVWNEKHEVMMAEYRVIFWMSTAFRSLKVATVGMYVYTSVLLMRIV</sequence>
<evidence type="ECO:0000256" key="1">
    <source>
        <dbReference type="ARBA" id="ARBA00006594"/>
    </source>
</evidence>
<dbReference type="AlphaFoldDB" id="A0A951U3S6"/>
<proteinExistence type="inferred from homology"/>
<feature type="domain" description="N6 adenine-specific DNA methyltransferase N-terminal" evidence="3">
    <location>
        <begin position="18"/>
        <end position="64"/>
    </location>
</feature>
<dbReference type="InterPro" id="IPR022749">
    <property type="entry name" value="D12N6_MeTrfase_N"/>
</dbReference>
<name>A0A951U3S6_9CYAN</name>
<dbReference type="InterPro" id="IPR029063">
    <property type="entry name" value="SAM-dependent_MTases_sf"/>
</dbReference>
<dbReference type="GO" id="GO:0009307">
    <property type="term" value="P:DNA restriction-modification system"/>
    <property type="evidence" value="ECO:0007669"/>
    <property type="project" value="UniProtKB-KW"/>
</dbReference>
<dbReference type="Proteomes" id="UP000707356">
    <property type="component" value="Unassembled WGS sequence"/>
</dbReference>
<reference evidence="4" key="2">
    <citation type="journal article" date="2022" name="Microbiol. Resour. Announc.">
        <title>Metagenome Sequencing to Explore Phylogenomics of Terrestrial Cyanobacteria.</title>
        <authorList>
            <person name="Ward R.D."/>
            <person name="Stajich J.E."/>
            <person name="Johansen J.R."/>
            <person name="Huntemann M."/>
            <person name="Clum A."/>
            <person name="Foster B."/>
            <person name="Foster B."/>
            <person name="Roux S."/>
            <person name="Palaniappan K."/>
            <person name="Varghese N."/>
            <person name="Mukherjee S."/>
            <person name="Reddy T.B.K."/>
            <person name="Daum C."/>
            <person name="Copeland A."/>
            <person name="Chen I.A."/>
            <person name="Ivanova N.N."/>
            <person name="Kyrpides N.C."/>
            <person name="Shapiro N."/>
            <person name="Eloe-Fadrosh E.A."/>
            <person name="Pietrasiak N."/>
        </authorList>
    </citation>
    <scope>NUCLEOTIDE SEQUENCE</scope>
    <source>
        <strain evidence="4">GSE-TBD4-15B</strain>
    </source>
</reference>